<organism evidence="2 3">
    <name type="scientific">Dipteronia sinensis</name>
    <dbReference type="NCBI Taxonomy" id="43782"/>
    <lineage>
        <taxon>Eukaryota</taxon>
        <taxon>Viridiplantae</taxon>
        <taxon>Streptophyta</taxon>
        <taxon>Embryophyta</taxon>
        <taxon>Tracheophyta</taxon>
        <taxon>Spermatophyta</taxon>
        <taxon>Magnoliopsida</taxon>
        <taxon>eudicotyledons</taxon>
        <taxon>Gunneridae</taxon>
        <taxon>Pentapetalae</taxon>
        <taxon>rosids</taxon>
        <taxon>malvids</taxon>
        <taxon>Sapindales</taxon>
        <taxon>Sapindaceae</taxon>
        <taxon>Hippocastanoideae</taxon>
        <taxon>Acereae</taxon>
        <taxon>Dipteronia</taxon>
    </lineage>
</organism>
<protein>
    <submittedName>
        <fullName evidence="2">Uncharacterized protein</fullName>
    </submittedName>
</protein>
<comment type="caution">
    <text evidence="2">The sequence shown here is derived from an EMBL/GenBank/DDBJ whole genome shotgun (WGS) entry which is preliminary data.</text>
</comment>
<proteinExistence type="predicted"/>
<dbReference type="EMBL" id="JANJYJ010000002">
    <property type="protein sequence ID" value="KAK3225675.1"/>
    <property type="molecule type" value="Genomic_DNA"/>
</dbReference>
<sequence>MEREIKLAINCLLLGLQNEKEREWKRRDSRRFRLPSPRISLAVASDLNPPRVNGINKLDGHFELASSDAGMLLRNELESPPPLRDRMSVLEQRVVNDLFVTLFVMSSIQGDNPGSSTSITSRGKASKAPRNSSLMVLDSSSKVHPTSGAFQGWEQLKDRNASI</sequence>
<accession>A0AAE0AXQ6</accession>
<reference evidence="2" key="1">
    <citation type="journal article" date="2023" name="Plant J.">
        <title>Genome sequences and population genomics provide insights into the demographic history, inbreeding, and mutation load of two 'living fossil' tree species of Dipteronia.</title>
        <authorList>
            <person name="Feng Y."/>
            <person name="Comes H.P."/>
            <person name="Chen J."/>
            <person name="Zhu S."/>
            <person name="Lu R."/>
            <person name="Zhang X."/>
            <person name="Li P."/>
            <person name="Qiu J."/>
            <person name="Olsen K.M."/>
            <person name="Qiu Y."/>
        </authorList>
    </citation>
    <scope>NUCLEOTIDE SEQUENCE</scope>
    <source>
        <strain evidence="2">NBL</strain>
    </source>
</reference>
<keyword evidence="3" id="KW-1185">Reference proteome</keyword>
<dbReference type="PANTHER" id="PTHR31115">
    <property type="entry name" value="OS05G0107300 PROTEIN"/>
    <property type="match status" value="1"/>
</dbReference>
<feature type="region of interest" description="Disordered" evidence="1">
    <location>
        <begin position="111"/>
        <end position="131"/>
    </location>
</feature>
<evidence type="ECO:0000256" key="1">
    <source>
        <dbReference type="SAM" id="MobiDB-lite"/>
    </source>
</evidence>
<gene>
    <name evidence="2" type="ORF">Dsin_005537</name>
</gene>
<name>A0AAE0AXQ6_9ROSI</name>
<dbReference type="Proteomes" id="UP001281410">
    <property type="component" value="Unassembled WGS sequence"/>
</dbReference>
<dbReference type="PANTHER" id="PTHR31115:SF4">
    <property type="entry name" value="SPECTRIN BETA CHAIN, BRAIN"/>
    <property type="match status" value="1"/>
</dbReference>
<dbReference type="AlphaFoldDB" id="A0AAE0AXQ6"/>
<evidence type="ECO:0000313" key="2">
    <source>
        <dbReference type="EMBL" id="KAK3225675.1"/>
    </source>
</evidence>
<evidence type="ECO:0000313" key="3">
    <source>
        <dbReference type="Proteomes" id="UP001281410"/>
    </source>
</evidence>